<feature type="compositionally biased region" description="Polar residues" evidence="1">
    <location>
        <begin position="19"/>
        <end position="36"/>
    </location>
</feature>
<accession>A0A4Y7T805</accession>
<evidence type="ECO:0000256" key="1">
    <source>
        <dbReference type="SAM" id="MobiDB-lite"/>
    </source>
</evidence>
<organism evidence="2 3">
    <name type="scientific">Coprinellus micaceus</name>
    <name type="common">Glistening ink-cap mushroom</name>
    <name type="synonym">Coprinus micaceus</name>
    <dbReference type="NCBI Taxonomy" id="71717"/>
    <lineage>
        <taxon>Eukaryota</taxon>
        <taxon>Fungi</taxon>
        <taxon>Dikarya</taxon>
        <taxon>Basidiomycota</taxon>
        <taxon>Agaricomycotina</taxon>
        <taxon>Agaricomycetes</taxon>
        <taxon>Agaricomycetidae</taxon>
        <taxon>Agaricales</taxon>
        <taxon>Agaricineae</taxon>
        <taxon>Psathyrellaceae</taxon>
        <taxon>Coprinellus</taxon>
    </lineage>
</organism>
<evidence type="ECO:0000313" key="2">
    <source>
        <dbReference type="EMBL" id="TEB29732.1"/>
    </source>
</evidence>
<proteinExistence type="predicted"/>
<protein>
    <submittedName>
        <fullName evidence="2">Uncharacterized protein</fullName>
    </submittedName>
</protein>
<reference evidence="2 3" key="1">
    <citation type="journal article" date="2019" name="Nat. Ecol. Evol.">
        <title>Megaphylogeny resolves global patterns of mushroom evolution.</title>
        <authorList>
            <person name="Varga T."/>
            <person name="Krizsan K."/>
            <person name="Foldi C."/>
            <person name="Dima B."/>
            <person name="Sanchez-Garcia M."/>
            <person name="Sanchez-Ramirez S."/>
            <person name="Szollosi G.J."/>
            <person name="Szarkandi J.G."/>
            <person name="Papp V."/>
            <person name="Albert L."/>
            <person name="Andreopoulos W."/>
            <person name="Angelini C."/>
            <person name="Antonin V."/>
            <person name="Barry K.W."/>
            <person name="Bougher N.L."/>
            <person name="Buchanan P."/>
            <person name="Buyck B."/>
            <person name="Bense V."/>
            <person name="Catcheside P."/>
            <person name="Chovatia M."/>
            <person name="Cooper J."/>
            <person name="Damon W."/>
            <person name="Desjardin D."/>
            <person name="Finy P."/>
            <person name="Geml J."/>
            <person name="Haridas S."/>
            <person name="Hughes K."/>
            <person name="Justo A."/>
            <person name="Karasinski D."/>
            <person name="Kautmanova I."/>
            <person name="Kiss B."/>
            <person name="Kocsube S."/>
            <person name="Kotiranta H."/>
            <person name="LaButti K.M."/>
            <person name="Lechner B.E."/>
            <person name="Liimatainen K."/>
            <person name="Lipzen A."/>
            <person name="Lukacs Z."/>
            <person name="Mihaltcheva S."/>
            <person name="Morgado L.N."/>
            <person name="Niskanen T."/>
            <person name="Noordeloos M.E."/>
            <person name="Ohm R.A."/>
            <person name="Ortiz-Santana B."/>
            <person name="Ovrebo C."/>
            <person name="Racz N."/>
            <person name="Riley R."/>
            <person name="Savchenko A."/>
            <person name="Shiryaev A."/>
            <person name="Soop K."/>
            <person name="Spirin V."/>
            <person name="Szebenyi C."/>
            <person name="Tomsovsky M."/>
            <person name="Tulloss R.E."/>
            <person name="Uehling J."/>
            <person name="Grigoriev I.V."/>
            <person name="Vagvolgyi C."/>
            <person name="Papp T."/>
            <person name="Martin F.M."/>
            <person name="Miettinen O."/>
            <person name="Hibbett D.S."/>
            <person name="Nagy L.G."/>
        </authorList>
    </citation>
    <scope>NUCLEOTIDE SEQUENCE [LARGE SCALE GENOMIC DNA]</scope>
    <source>
        <strain evidence="2 3">FP101781</strain>
    </source>
</reference>
<name>A0A4Y7T805_COPMI</name>
<sequence>MAFNRPPITERDLSDRSLGVSQAGVTHTTSRYSQGAGSARNALGSTSRAQIVLAPMIYHSLHANACCRKARSRDLEADGGVTLRDLGGTVSVSKTRPLRAGVFCILEMCFTYPRGGLSWEKSNQIVRKPFAIRVDWDSFRKKWIPLIIRSGEVLFRSLMITYSNGDLQVD</sequence>
<feature type="region of interest" description="Disordered" evidence="1">
    <location>
        <begin position="1"/>
        <end position="39"/>
    </location>
</feature>
<dbReference type="AlphaFoldDB" id="A0A4Y7T805"/>
<keyword evidence="3" id="KW-1185">Reference proteome</keyword>
<comment type="caution">
    <text evidence="2">The sequence shown here is derived from an EMBL/GenBank/DDBJ whole genome shotgun (WGS) entry which is preliminary data.</text>
</comment>
<gene>
    <name evidence="2" type="ORF">FA13DRAFT_1710953</name>
</gene>
<dbReference type="EMBL" id="QPFP01000026">
    <property type="protein sequence ID" value="TEB29732.1"/>
    <property type="molecule type" value="Genomic_DNA"/>
</dbReference>
<evidence type="ECO:0000313" key="3">
    <source>
        <dbReference type="Proteomes" id="UP000298030"/>
    </source>
</evidence>
<dbReference type="Proteomes" id="UP000298030">
    <property type="component" value="Unassembled WGS sequence"/>
</dbReference>